<sequence length="231" mass="25672">MDKITFTGERYCKELFVGQAFCNFKCKNFESTQDITDCQNDRSLAKIDCSKFRLLGDGKTPESLFFTCTCTYNGVGQGACQTKEYQWSDAESLFDQYCSNTNNTAQASRAFDSITSQDGGRTIVSNQTTIYNNTLIYVMMPYGGKSRRKKIVLDAKSFNKSDELSPLLLEPIENLERFSASSDNPNEESTTYSTTTAETTTIVPEVTGETTTYVSTTSTRASSQSPNDFAV</sequence>
<evidence type="ECO:0000256" key="1">
    <source>
        <dbReference type="SAM" id="MobiDB-lite"/>
    </source>
</evidence>
<dbReference type="Proteomes" id="UP000887565">
    <property type="component" value="Unplaced"/>
</dbReference>
<accession>A0A915KIB8</accession>
<dbReference type="AlphaFoldDB" id="A0A915KIB8"/>
<feature type="compositionally biased region" description="Low complexity" evidence="1">
    <location>
        <begin position="187"/>
        <end position="223"/>
    </location>
</feature>
<keyword evidence="2" id="KW-1185">Reference proteome</keyword>
<evidence type="ECO:0000313" key="3">
    <source>
        <dbReference type="WBParaSite" id="nRc.2.0.1.t38488-RA"/>
    </source>
</evidence>
<proteinExistence type="predicted"/>
<protein>
    <submittedName>
        <fullName evidence="3">Uncharacterized protein</fullName>
    </submittedName>
</protein>
<organism evidence="2 3">
    <name type="scientific">Romanomermis culicivorax</name>
    <name type="common">Nematode worm</name>
    <dbReference type="NCBI Taxonomy" id="13658"/>
    <lineage>
        <taxon>Eukaryota</taxon>
        <taxon>Metazoa</taxon>
        <taxon>Ecdysozoa</taxon>
        <taxon>Nematoda</taxon>
        <taxon>Enoplea</taxon>
        <taxon>Dorylaimia</taxon>
        <taxon>Mermithida</taxon>
        <taxon>Mermithoidea</taxon>
        <taxon>Mermithidae</taxon>
        <taxon>Romanomermis</taxon>
    </lineage>
</organism>
<evidence type="ECO:0000313" key="2">
    <source>
        <dbReference type="Proteomes" id="UP000887565"/>
    </source>
</evidence>
<dbReference type="WBParaSite" id="nRc.2.0.1.t38488-RA">
    <property type="protein sequence ID" value="nRc.2.0.1.t38488-RA"/>
    <property type="gene ID" value="nRc.2.0.1.g38488"/>
</dbReference>
<name>A0A915KIB8_ROMCU</name>
<feature type="region of interest" description="Disordered" evidence="1">
    <location>
        <begin position="178"/>
        <end position="231"/>
    </location>
</feature>
<reference evidence="3" key="1">
    <citation type="submission" date="2022-11" db="UniProtKB">
        <authorList>
            <consortium name="WormBaseParasite"/>
        </authorList>
    </citation>
    <scope>IDENTIFICATION</scope>
</reference>